<evidence type="ECO:0000259" key="2">
    <source>
        <dbReference type="Pfam" id="PF02342"/>
    </source>
</evidence>
<comment type="similarity">
    <text evidence="1">Belongs to the CAPAB/TerDEXZ family.</text>
</comment>
<evidence type="ECO:0000256" key="1">
    <source>
        <dbReference type="ARBA" id="ARBA00008775"/>
    </source>
</evidence>
<dbReference type="Gene3D" id="2.60.60.30">
    <property type="entry name" value="sav2460 like domains"/>
    <property type="match status" value="1"/>
</dbReference>
<reference evidence="3" key="1">
    <citation type="journal article" date="2021" name="Proc. Natl. Acad. Sci. U.S.A.">
        <title>A Catalog of Tens of Thousands of Viruses from Human Metagenomes Reveals Hidden Associations with Chronic Diseases.</title>
        <authorList>
            <person name="Tisza M.J."/>
            <person name="Buck C.B."/>
        </authorList>
    </citation>
    <scope>NUCLEOTIDE SEQUENCE</scope>
    <source>
        <strain evidence="3">CtviY17</strain>
    </source>
</reference>
<dbReference type="PANTHER" id="PTHR32097:SF4">
    <property type="entry name" value="GENERAL STRESS PROTEIN 16U"/>
    <property type="match status" value="1"/>
</dbReference>
<proteinExistence type="inferred from homology"/>
<accession>A0A8S5RMF3</accession>
<dbReference type="InterPro" id="IPR051324">
    <property type="entry name" value="Stress/Tellurium_Resist"/>
</dbReference>
<dbReference type="EMBL" id="BK059120">
    <property type="protein sequence ID" value="DAE32289.1"/>
    <property type="molecule type" value="Genomic_DNA"/>
</dbReference>
<dbReference type="PANTHER" id="PTHR32097">
    <property type="entry name" value="CAMP-BINDING PROTEIN 1-RELATED"/>
    <property type="match status" value="1"/>
</dbReference>
<dbReference type="Pfam" id="PF02342">
    <property type="entry name" value="TerD"/>
    <property type="match status" value="1"/>
</dbReference>
<sequence>MAVINMSKNQKIDMVKEDGSAMKKIFLGINWDMNRYSGEAPNDCDLAGFVTDDNRQVRYPQDVVNWLTYSPQTYNWVEYSGDNRDGNDSQGMNYRGKHYDEYFIVDATKFPSDRSEFILGVGIYRAIQRLQNFGMVENASVMVCDYDDENSDQYVYDLTENKNFETLNAVEIGRLYKSGDGFRWQALGSGYVGGIPELYKNFGLSINEDFDRKGDPEKGEIIQY</sequence>
<protein>
    <submittedName>
        <fullName evidence="3">TerD-like protein</fullName>
    </submittedName>
</protein>
<dbReference type="InterPro" id="IPR003325">
    <property type="entry name" value="TerD"/>
</dbReference>
<dbReference type="CDD" id="cd06974">
    <property type="entry name" value="TerD_like"/>
    <property type="match status" value="1"/>
</dbReference>
<name>A0A8S5RMF3_9VIRU</name>
<feature type="domain" description="TerD" evidence="2">
    <location>
        <begin position="4"/>
        <end position="202"/>
    </location>
</feature>
<organism evidence="3">
    <name type="scientific">virus sp. ctviY17</name>
    <dbReference type="NCBI Taxonomy" id="2825828"/>
    <lineage>
        <taxon>Viruses</taxon>
    </lineage>
</organism>
<evidence type="ECO:0000313" key="3">
    <source>
        <dbReference type="EMBL" id="DAE32289.1"/>
    </source>
</evidence>